<name>A0AA96LDS3_9BACL</name>
<reference evidence="3 4" key="1">
    <citation type="submission" date="2022-02" db="EMBL/GenBank/DDBJ databases">
        <title>Paenibacillus sp. MBLB1776 Whole Genome Shotgun Sequencing.</title>
        <authorList>
            <person name="Hwang C.Y."/>
            <person name="Cho E.-S."/>
            <person name="Seo M.-J."/>
        </authorList>
    </citation>
    <scope>NUCLEOTIDE SEQUENCE [LARGE SCALE GENOMIC DNA]</scope>
    <source>
        <strain evidence="3 4">MBLB1776</strain>
    </source>
</reference>
<keyword evidence="1" id="KW-1133">Transmembrane helix</keyword>
<dbReference type="EMBL" id="CP130318">
    <property type="protein sequence ID" value="WNQ11475.1"/>
    <property type="molecule type" value="Genomic_DNA"/>
</dbReference>
<protein>
    <submittedName>
        <fullName evidence="3">Two-component system regulatory protein YycI</fullName>
    </submittedName>
</protein>
<evidence type="ECO:0000313" key="3">
    <source>
        <dbReference type="EMBL" id="WNQ11475.1"/>
    </source>
</evidence>
<proteinExistence type="predicted"/>
<evidence type="ECO:0000259" key="2">
    <source>
        <dbReference type="Pfam" id="PF09648"/>
    </source>
</evidence>
<dbReference type="GO" id="GO:0016020">
    <property type="term" value="C:membrane"/>
    <property type="evidence" value="ECO:0007669"/>
    <property type="project" value="InterPro"/>
</dbReference>
<dbReference type="Proteomes" id="UP001305702">
    <property type="component" value="Chromosome"/>
</dbReference>
<evidence type="ECO:0000313" key="4">
    <source>
        <dbReference type="Proteomes" id="UP001305702"/>
    </source>
</evidence>
<feature type="domain" description="Regulatory protein YycH-like" evidence="2">
    <location>
        <begin position="44"/>
        <end position="233"/>
    </location>
</feature>
<keyword evidence="1" id="KW-0812">Transmembrane</keyword>
<evidence type="ECO:0000256" key="1">
    <source>
        <dbReference type="SAM" id="Phobius"/>
    </source>
</evidence>
<dbReference type="RefSeq" id="WP_315605251.1">
    <property type="nucleotide sequence ID" value="NZ_CP130318.1"/>
</dbReference>
<sequence>MDWGRAKTVLIISFLMLNVLLGFQLWNSRSDKVHSLTDTAIAMEETNKLLASKNITVQMKEIPKETPKLKAVNYKETYSDKTTISLPEPVSTVNFFGRSRMKSVLDKAGVNHAEQYELDPAASKEGLQVMNQMYDKLPLFDITLQLLEQKGKLTGYKQTYVEVQSGGDAKEQKVISAYTALKSLADIHLKDNSVITDVRLGYHGQRFDADTQYMLPVWRVVLNSGELFYVEAFSGAVEGTQDGKETADARMAR</sequence>
<keyword evidence="4" id="KW-1185">Reference proteome</keyword>
<keyword evidence="1" id="KW-0472">Membrane</keyword>
<organism evidence="3 4">
    <name type="scientific">Paenibacillus aurantius</name>
    <dbReference type="NCBI Taxonomy" id="2918900"/>
    <lineage>
        <taxon>Bacteria</taxon>
        <taxon>Bacillati</taxon>
        <taxon>Bacillota</taxon>
        <taxon>Bacilli</taxon>
        <taxon>Bacillales</taxon>
        <taxon>Paenibacillaceae</taxon>
        <taxon>Paenibacillus</taxon>
    </lineage>
</organism>
<dbReference type="Gene3D" id="2.40.128.690">
    <property type="entry name" value="YycH protein, domain 3-like"/>
    <property type="match status" value="1"/>
</dbReference>
<gene>
    <name evidence="3" type="primary">yycI</name>
    <name evidence="3" type="ORF">MJA45_28430</name>
</gene>
<dbReference type="KEGG" id="paun:MJA45_28430"/>
<dbReference type="AlphaFoldDB" id="A0AA96LDS3"/>
<dbReference type="InterPro" id="IPR018604">
    <property type="entry name" value="YycI-like"/>
</dbReference>
<dbReference type="Pfam" id="PF09648">
    <property type="entry name" value="YycI"/>
    <property type="match status" value="1"/>
</dbReference>
<feature type="transmembrane region" description="Helical" evidence="1">
    <location>
        <begin position="6"/>
        <end position="26"/>
    </location>
</feature>
<accession>A0AA96LDS3</accession>